<dbReference type="AlphaFoldDB" id="A0A423SLU5"/>
<reference evidence="2 3" key="1">
    <citation type="submission" date="2018-04" db="EMBL/GenBank/DDBJ databases">
        <authorList>
            <person name="Zhang X."/>
            <person name="Yuan J."/>
            <person name="Li F."/>
            <person name="Xiang J."/>
        </authorList>
    </citation>
    <scope>NUCLEOTIDE SEQUENCE [LARGE SCALE GENOMIC DNA]</scope>
    <source>
        <tissue evidence="2">Muscle</tissue>
    </source>
</reference>
<feature type="region of interest" description="Disordered" evidence="1">
    <location>
        <begin position="67"/>
        <end position="170"/>
    </location>
</feature>
<keyword evidence="3" id="KW-1185">Reference proteome</keyword>
<feature type="compositionally biased region" description="Low complexity" evidence="1">
    <location>
        <begin position="126"/>
        <end position="141"/>
    </location>
</feature>
<feature type="compositionally biased region" description="Low complexity" evidence="1">
    <location>
        <begin position="342"/>
        <end position="368"/>
    </location>
</feature>
<sequence>MQVALGRLSSRSEAVRRPGCVGRDTLVEACEGAHASRAPRPRPPCASYPCAAHQPHIRCRATTSRRACPRTSTTPSCRPPQALPRTAHSPPFTPTTCRMMLRPITHPTRLPSLFPAGQPPAGSFLARRGPQRAPAPAAAARPAPPPHTIGGVGQRPHPAPRPHHDPNAAASAAAVVVVTTSSVPPAPAQPITTTMASLAARPAHALHSASYKYSLDVPRANLRDMRSNTYPPPGADGSSPSQSSSTTSGTTSGGGSGGSQNSPSDLFPPSSPRLSPGGPMVALAGRVSPQLPPTSPCGRVPPHSPGPRSSLSSSVSSSCATSPVPRLSPVPRSPVHAPVTLSHSAHSSPSPAHASPSHAHASPVARGSPVPPPIISSPTPTIRGSPARRKGSMPELRSPLFRKTTRPPLQRSHATAG</sequence>
<evidence type="ECO:0000256" key="1">
    <source>
        <dbReference type="SAM" id="MobiDB-lite"/>
    </source>
</evidence>
<accession>A0A423SLU5</accession>
<dbReference type="Proteomes" id="UP000283509">
    <property type="component" value="Unassembled WGS sequence"/>
</dbReference>
<gene>
    <name evidence="2" type="ORF">C7M84_016932</name>
</gene>
<dbReference type="EMBL" id="QCYY01003140">
    <property type="protein sequence ID" value="ROT65119.1"/>
    <property type="molecule type" value="Genomic_DNA"/>
</dbReference>
<feature type="compositionally biased region" description="Low complexity" evidence="1">
    <location>
        <begin position="237"/>
        <end position="250"/>
    </location>
</feature>
<name>A0A423SLU5_PENVA</name>
<evidence type="ECO:0000313" key="3">
    <source>
        <dbReference type="Proteomes" id="UP000283509"/>
    </source>
</evidence>
<protein>
    <submittedName>
        <fullName evidence="2">Uncharacterized protein</fullName>
    </submittedName>
</protein>
<reference evidence="2 3" key="2">
    <citation type="submission" date="2019-01" db="EMBL/GenBank/DDBJ databases">
        <title>The decoding of complex shrimp genome reveals the adaptation for benthos swimmer, frequently molting mechanism and breeding impact on genome.</title>
        <authorList>
            <person name="Sun Y."/>
            <person name="Gao Y."/>
            <person name="Yu Y."/>
        </authorList>
    </citation>
    <scope>NUCLEOTIDE SEQUENCE [LARGE SCALE GENOMIC DNA]</scope>
    <source>
        <tissue evidence="2">Muscle</tissue>
    </source>
</reference>
<organism evidence="2 3">
    <name type="scientific">Penaeus vannamei</name>
    <name type="common">Whiteleg shrimp</name>
    <name type="synonym">Litopenaeus vannamei</name>
    <dbReference type="NCBI Taxonomy" id="6689"/>
    <lineage>
        <taxon>Eukaryota</taxon>
        <taxon>Metazoa</taxon>
        <taxon>Ecdysozoa</taxon>
        <taxon>Arthropoda</taxon>
        <taxon>Crustacea</taxon>
        <taxon>Multicrustacea</taxon>
        <taxon>Malacostraca</taxon>
        <taxon>Eumalacostraca</taxon>
        <taxon>Eucarida</taxon>
        <taxon>Decapoda</taxon>
        <taxon>Dendrobranchiata</taxon>
        <taxon>Penaeoidea</taxon>
        <taxon>Penaeidae</taxon>
        <taxon>Penaeus</taxon>
    </lineage>
</organism>
<evidence type="ECO:0000313" key="2">
    <source>
        <dbReference type="EMBL" id="ROT65119.1"/>
    </source>
</evidence>
<feature type="compositionally biased region" description="Low complexity" evidence="1">
    <location>
        <begin position="376"/>
        <end position="385"/>
    </location>
</feature>
<feature type="region of interest" description="Disordered" evidence="1">
    <location>
        <begin position="223"/>
        <end position="417"/>
    </location>
</feature>
<dbReference type="OrthoDB" id="6380060at2759"/>
<feature type="compositionally biased region" description="Low complexity" evidence="1">
    <location>
        <begin position="259"/>
        <end position="279"/>
    </location>
</feature>
<feature type="compositionally biased region" description="Low complexity" evidence="1">
    <location>
        <begin position="306"/>
        <end position="325"/>
    </location>
</feature>
<proteinExistence type="predicted"/>
<comment type="caution">
    <text evidence="2">The sequence shown here is derived from an EMBL/GenBank/DDBJ whole genome shotgun (WGS) entry which is preliminary data.</text>
</comment>